<evidence type="ECO:0000256" key="2">
    <source>
        <dbReference type="ARBA" id="ARBA00022679"/>
    </source>
</evidence>
<dbReference type="SUPFAM" id="SSF53756">
    <property type="entry name" value="UDP-Glycosyltransferase/glycogen phosphorylase"/>
    <property type="match status" value="1"/>
</dbReference>
<reference evidence="4" key="1">
    <citation type="submission" date="2020-06" db="EMBL/GenBank/DDBJ databases">
        <title>Draft genomic sequecing of Geomonas sp. Red745.</title>
        <authorList>
            <person name="Itoh H."/>
            <person name="Xu Z.X."/>
            <person name="Ushijima N."/>
            <person name="Masuda Y."/>
            <person name="Shiratori Y."/>
            <person name="Senoo K."/>
        </authorList>
    </citation>
    <scope>NUCLEOTIDE SEQUENCE [LARGE SCALE GENOMIC DNA]</scope>
    <source>
        <strain evidence="4">Red745</strain>
    </source>
</reference>
<dbReference type="PANTHER" id="PTHR30160:SF7">
    <property type="entry name" value="ADP-HEPTOSE--LPS HEPTOSYLTRANSFERASE 2"/>
    <property type="match status" value="1"/>
</dbReference>
<keyword evidence="4" id="KW-1185">Reference proteome</keyword>
<evidence type="ECO:0000313" key="4">
    <source>
        <dbReference type="Proteomes" id="UP000587586"/>
    </source>
</evidence>
<evidence type="ECO:0000256" key="1">
    <source>
        <dbReference type="ARBA" id="ARBA00022676"/>
    </source>
</evidence>
<dbReference type="GO" id="GO:0005829">
    <property type="term" value="C:cytosol"/>
    <property type="evidence" value="ECO:0007669"/>
    <property type="project" value="TreeGrafter"/>
</dbReference>
<dbReference type="GO" id="GO:0008713">
    <property type="term" value="F:ADP-heptose-lipopolysaccharide heptosyltransferase activity"/>
    <property type="evidence" value="ECO:0007669"/>
    <property type="project" value="TreeGrafter"/>
</dbReference>
<proteinExistence type="predicted"/>
<dbReference type="RefSeq" id="WP_246329671.1">
    <property type="nucleotide sequence ID" value="NZ_BLXZ01000001.1"/>
</dbReference>
<organism evidence="3 4">
    <name type="scientific">Geomonas limicola</name>
    <dbReference type="NCBI Taxonomy" id="2740186"/>
    <lineage>
        <taxon>Bacteria</taxon>
        <taxon>Pseudomonadati</taxon>
        <taxon>Thermodesulfobacteriota</taxon>
        <taxon>Desulfuromonadia</taxon>
        <taxon>Geobacterales</taxon>
        <taxon>Geobacteraceae</taxon>
        <taxon>Geomonas</taxon>
    </lineage>
</organism>
<dbReference type="PANTHER" id="PTHR30160">
    <property type="entry name" value="TETRAACYLDISACCHARIDE 4'-KINASE-RELATED"/>
    <property type="match status" value="1"/>
</dbReference>
<keyword evidence="1" id="KW-0328">Glycosyltransferase</keyword>
<dbReference type="InterPro" id="IPR051199">
    <property type="entry name" value="LPS_LOS_Heptosyltrfase"/>
</dbReference>
<dbReference type="EMBL" id="BLXZ01000001">
    <property type="protein sequence ID" value="GFO66730.1"/>
    <property type="molecule type" value="Genomic_DNA"/>
</dbReference>
<dbReference type="Proteomes" id="UP000587586">
    <property type="component" value="Unassembled WGS sequence"/>
</dbReference>
<name>A0A6V8N2Z2_9BACT</name>
<dbReference type="Pfam" id="PF01075">
    <property type="entry name" value="Glyco_transf_9"/>
    <property type="match status" value="1"/>
</dbReference>
<comment type="caution">
    <text evidence="3">The sequence shown here is derived from an EMBL/GenBank/DDBJ whole genome shotgun (WGS) entry which is preliminary data.</text>
</comment>
<dbReference type="AlphaFoldDB" id="A0A6V8N2Z2"/>
<dbReference type="InterPro" id="IPR002201">
    <property type="entry name" value="Glyco_trans_9"/>
</dbReference>
<accession>A0A6V8N2Z2</accession>
<sequence>MRIALLKQIDKLIGGVAAAMLPAPRAAETVTPKRLLVIRPGGIGDAVLLIPALAALKERYPHAELVVLAEGRNGATFALCPQVDRLMLYDRPGDLLEVLRGGFDLVIDTEQWHRLSAVVARLARAPLSIGYATNNRKRLFSNGVPYSHDDYELFSFFKLLAPLGITAPESFTVPFLTVPNEAAVRAEALLRGDEGRLVTIFPGASIPERRWGAARFAELAQRLTLAGFRIAVVGGPGDREEGELIVSGCGGLNLAGRTSLVESAAVLARTRLLISGDSGVLHIAVGLGVPAVSLFGPGMEAKWGPRGDQHRIVNRHLACSPCTRFGTTPRCPEGARCLSEIAVHEVLAAAQELLSVRF</sequence>
<protein>
    <submittedName>
        <fullName evidence="3">Heptosyltransferase</fullName>
    </submittedName>
</protein>
<gene>
    <name evidence="3" type="ORF">GMLC_03090</name>
</gene>
<dbReference type="GO" id="GO:0009244">
    <property type="term" value="P:lipopolysaccharide core region biosynthetic process"/>
    <property type="evidence" value="ECO:0007669"/>
    <property type="project" value="TreeGrafter"/>
</dbReference>
<keyword evidence="2 3" id="KW-0808">Transferase</keyword>
<dbReference type="CDD" id="cd03789">
    <property type="entry name" value="GT9_LPS_heptosyltransferase"/>
    <property type="match status" value="1"/>
</dbReference>
<evidence type="ECO:0000313" key="3">
    <source>
        <dbReference type="EMBL" id="GFO66730.1"/>
    </source>
</evidence>
<dbReference type="Gene3D" id="3.40.50.2000">
    <property type="entry name" value="Glycogen Phosphorylase B"/>
    <property type="match status" value="2"/>
</dbReference>